<dbReference type="InterPro" id="IPR036291">
    <property type="entry name" value="NAD(P)-bd_dom_sf"/>
</dbReference>
<dbReference type="EMBL" id="SOAM01000004">
    <property type="protein sequence ID" value="TDS74962.1"/>
    <property type="molecule type" value="Genomic_DNA"/>
</dbReference>
<dbReference type="SUPFAM" id="SSF51735">
    <property type="entry name" value="NAD(P)-binding Rossmann-fold domains"/>
    <property type="match status" value="1"/>
</dbReference>
<evidence type="ECO:0000313" key="2">
    <source>
        <dbReference type="EMBL" id="TDS74962.1"/>
    </source>
</evidence>
<dbReference type="AlphaFoldDB" id="A0A4R7FIX9"/>
<dbReference type="Proteomes" id="UP000295344">
    <property type="component" value="Unassembled WGS sequence"/>
</dbReference>
<sequence>MTNDDALVGWTGFVGGNLARQREFGHRFSSRDSGTMRGRHFGDVVFSAARAEKWRANADPAADSAHVAELEDLVRSFTCERLTLISTVDVYDDPRDVDEESEIDERDLHAYGAHRLRLERTAATAHEHVTILRLPGLFGPGLKKNVVFDLLHRNRLGALQPASAFQYYNLDRIAADVARAERADLRILNLAVEPITTADVVQEVFGREPLPAQSSPVVRYDVRTRHASALGGSGPYLYDRATTIAEMRSFVRSVEVAA</sequence>
<organism evidence="2 3">
    <name type="scientific">Amnibacterium kyonggiense</name>
    <dbReference type="NCBI Taxonomy" id="595671"/>
    <lineage>
        <taxon>Bacteria</taxon>
        <taxon>Bacillati</taxon>
        <taxon>Actinomycetota</taxon>
        <taxon>Actinomycetes</taxon>
        <taxon>Micrococcales</taxon>
        <taxon>Microbacteriaceae</taxon>
        <taxon>Amnibacterium</taxon>
    </lineage>
</organism>
<gene>
    <name evidence="2" type="ORF">CLV52_3486</name>
</gene>
<evidence type="ECO:0000259" key="1">
    <source>
        <dbReference type="Pfam" id="PF01370"/>
    </source>
</evidence>
<proteinExistence type="predicted"/>
<dbReference type="Gene3D" id="3.40.50.720">
    <property type="entry name" value="NAD(P)-binding Rossmann-like Domain"/>
    <property type="match status" value="1"/>
</dbReference>
<dbReference type="Pfam" id="PF01370">
    <property type="entry name" value="Epimerase"/>
    <property type="match status" value="1"/>
</dbReference>
<dbReference type="RefSeq" id="WP_133767619.1">
    <property type="nucleotide sequence ID" value="NZ_BAAARP010000001.1"/>
</dbReference>
<dbReference type="InterPro" id="IPR001509">
    <property type="entry name" value="Epimerase_deHydtase"/>
</dbReference>
<feature type="domain" description="NAD-dependent epimerase/dehydratase" evidence="1">
    <location>
        <begin position="43"/>
        <end position="149"/>
    </location>
</feature>
<comment type="caution">
    <text evidence="2">The sequence shown here is derived from an EMBL/GenBank/DDBJ whole genome shotgun (WGS) entry which is preliminary data.</text>
</comment>
<protein>
    <submittedName>
        <fullName evidence="2">Nucleoside-diphosphate-sugar epimerase</fullName>
    </submittedName>
</protein>
<evidence type="ECO:0000313" key="3">
    <source>
        <dbReference type="Proteomes" id="UP000295344"/>
    </source>
</evidence>
<name>A0A4R7FIX9_9MICO</name>
<accession>A0A4R7FIX9</accession>
<reference evidence="2 3" key="1">
    <citation type="submission" date="2019-03" db="EMBL/GenBank/DDBJ databases">
        <title>Genomic Encyclopedia of Archaeal and Bacterial Type Strains, Phase II (KMG-II): from individual species to whole genera.</title>
        <authorList>
            <person name="Goeker M."/>
        </authorList>
    </citation>
    <scope>NUCLEOTIDE SEQUENCE [LARGE SCALE GENOMIC DNA]</scope>
    <source>
        <strain evidence="2 3">DSM 24782</strain>
    </source>
</reference>
<dbReference type="OrthoDB" id="9812470at2"/>
<keyword evidence="3" id="KW-1185">Reference proteome</keyword>